<protein>
    <submittedName>
        <fullName evidence="1">Uncharacterized protein</fullName>
    </submittedName>
</protein>
<dbReference type="EMBL" id="CAUJNA010003157">
    <property type="protein sequence ID" value="CAJ1395430.1"/>
    <property type="molecule type" value="Genomic_DNA"/>
</dbReference>
<accession>A0AA36IYX2</accession>
<gene>
    <name evidence="1" type="ORF">EVOR1521_LOCUS19861</name>
</gene>
<sequence length="223" mass="25446">MLNLSMLHDYYPALERFKHAWTKHVVWIACFSATSPIPARPPGLMSLCKNERGSITGVAVLSVDGTFPPEVREDRDLSRRLLIEDTSPKDPSRLTRRRFRQVVLSMENCPHLWMEPVDVFPQFEPSDFKGDELMQLLHVHFRLSHGLPALVETFSDELAHLLASMLRLKFEECNPENVRGSLALLPLARSPPETIWARVETAQREAAVNGLPWPGRFIFLLTP</sequence>
<evidence type="ECO:0000313" key="1">
    <source>
        <dbReference type="EMBL" id="CAJ1395430.1"/>
    </source>
</evidence>
<dbReference type="Proteomes" id="UP001178507">
    <property type="component" value="Unassembled WGS sequence"/>
</dbReference>
<reference evidence="1" key="1">
    <citation type="submission" date="2023-08" db="EMBL/GenBank/DDBJ databases">
        <authorList>
            <person name="Chen Y."/>
            <person name="Shah S."/>
            <person name="Dougan E. K."/>
            <person name="Thang M."/>
            <person name="Chan C."/>
        </authorList>
    </citation>
    <scope>NUCLEOTIDE SEQUENCE</scope>
</reference>
<comment type="caution">
    <text evidence="1">The sequence shown here is derived from an EMBL/GenBank/DDBJ whole genome shotgun (WGS) entry which is preliminary data.</text>
</comment>
<dbReference type="AlphaFoldDB" id="A0AA36IYX2"/>
<evidence type="ECO:0000313" key="2">
    <source>
        <dbReference type="Proteomes" id="UP001178507"/>
    </source>
</evidence>
<organism evidence="1 2">
    <name type="scientific">Effrenium voratum</name>
    <dbReference type="NCBI Taxonomy" id="2562239"/>
    <lineage>
        <taxon>Eukaryota</taxon>
        <taxon>Sar</taxon>
        <taxon>Alveolata</taxon>
        <taxon>Dinophyceae</taxon>
        <taxon>Suessiales</taxon>
        <taxon>Symbiodiniaceae</taxon>
        <taxon>Effrenium</taxon>
    </lineage>
</organism>
<name>A0AA36IYX2_9DINO</name>
<proteinExistence type="predicted"/>
<keyword evidence="2" id="KW-1185">Reference proteome</keyword>